<protein>
    <submittedName>
        <fullName evidence="1">Uncharacterized protein</fullName>
    </submittedName>
</protein>
<accession>A0A2P2R4V0</accession>
<dbReference type="AlphaFoldDB" id="A0A2P2R4V0"/>
<sequence>MIYHQPSKANNHSHCPIELLHVTKRHTRKIATH</sequence>
<organism evidence="1">
    <name type="scientific">Rhizophora mucronata</name>
    <name type="common">Asiatic mangrove</name>
    <dbReference type="NCBI Taxonomy" id="61149"/>
    <lineage>
        <taxon>Eukaryota</taxon>
        <taxon>Viridiplantae</taxon>
        <taxon>Streptophyta</taxon>
        <taxon>Embryophyta</taxon>
        <taxon>Tracheophyta</taxon>
        <taxon>Spermatophyta</taxon>
        <taxon>Magnoliopsida</taxon>
        <taxon>eudicotyledons</taxon>
        <taxon>Gunneridae</taxon>
        <taxon>Pentapetalae</taxon>
        <taxon>rosids</taxon>
        <taxon>fabids</taxon>
        <taxon>Malpighiales</taxon>
        <taxon>Rhizophoraceae</taxon>
        <taxon>Rhizophora</taxon>
    </lineage>
</organism>
<evidence type="ECO:0000313" key="1">
    <source>
        <dbReference type="EMBL" id="MBX74144.1"/>
    </source>
</evidence>
<name>A0A2P2R4V0_RHIMU</name>
<proteinExistence type="predicted"/>
<reference evidence="1" key="1">
    <citation type="submission" date="2018-02" db="EMBL/GenBank/DDBJ databases">
        <title>Rhizophora mucronata_Transcriptome.</title>
        <authorList>
            <person name="Meera S.P."/>
            <person name="Sreeshan A."/>
            <person name="Augustine A."/>
        </authorList>
    </citation>
    <scope>NUCLEOTIDE SEQUENCE</scope>
    <source>
        <tissue evidence="1">Leaf</tissue>
    </source>
</reference>
<dbReference type="EMBL" id="GGEC01093660">
    <property type="protein sequence ID" value="MBX74144.1"/>
    <property type="molecule type" value="Transcribed_RNA"/>
</dbReference>